<reference evidence="1" key="1">
    <citation type="submission" date="2013-12" db="EMBL/GenBank/DDBJ databases">
        <title>A Varibaculum cambriense genome reconstructed from a premature infant gut community with otherwise low bacterial novelty that shifts toward anaerobic metabolism during the third week of life.</title>
        <authorList>
            <person name="Brown C.T."/>
            <person name="Sharon I."/>
            <person name="Thomas B.C."/>
            <person name="Castelle C.J."/>
            <person name="Morowitz M.J."/>
            <person name="Banfield J.F."/>
        </authorList>
    </citation>
    <scope>NUCLEOTIDE SEQUENCE</scope>
</reference>
<comment type="caution">
    <text evidence="1">The sequence shown here is derived from an EMBL/GenBank/DDBJ whole genome shotgun (WGS) entry which is preliminary data.</text>
</comment>
<feature type="non-terminal residue" evidence="1">
    <location>
        <position position="77"/>
    </location>
</feature>
<feature type="non-terminal residue" evidence="1">
    <location>
        <position position="1"/>
    </location>
</feature>
<gene>
    <name evidence="1" type="ORF">Q604_UNBC12267G0001</name>
</gene>
<sequence>VISLLIFLLLDVLQPKLLLQRIVNLDFKAENSFSFGRVLLQIFLTSISFNVKVLTNKNRKENGIMNNVKQNNTQVYR</sequence>
<organism evidence="1">
    <name type="scientific">human gut metagenome</name>
    <dbReference type="NCBI Taxonomy" id="408170"/>
    <lineage>
        <taxon>unclassified sequences</taxon>
        <taxon>metagenomes</taxon>
        <taxon>organismal metagenomes</taxon>
    </lineage>
</organism>
<accession>W1XSU8</accession>
<protein>
    <submittedName>
        <fullName evidence="1">Uncharacterized protein</fullName>
    </submittedName>
</protein>
<dbReference type="EMBL" id="AZMM01012267">
    <property type="protein sequence ID" value="ETJ33277.1"/>
    <property type="molecule type" value="Genomic_DNA"/>
</dbReference>
<name>W1XSU8_9ZZZZ</name>
<dbReference type="AlphaFoldDB" id="W1XSU8"/>
<evidence type="ECO:0000313" key="1">
    <source>
        <dbReference type="EMBL" id="ETJ33277.1"/>
    </source>
</evidence>
<proteinExistence type="predicted"/>